<dbReference type="Proteomes" id="UP000279089">
    <property type="component" value="Unassembled WGS sequence"/>
</dbReference>
<proteinExistence type="predicted"/>
<keyword evidence="2" id="KW-1185">Reference proteome</keyword>
<evidence type="ECO:0000313" key="1">
    <source>
        <dbReference type="EMBL" id="RPD41412.1"/>
    </source>
</evidence>
<dbReference type="OrthoDB" id="796239at2"/>
<accession>A0A3N4MC14</accession>
<dbReference type="EMBL" id="RMBX01000004">
    <property type="protein sequence ID" value="RPD41412.1"/>
    <property type="molecule type" value="Genomic_DNA"/>
</dbReference>
<dbReference type="AlphaFoldDB" id="A0A3N4MC14"/>
<sequence length="168" mass="18978">MKQPILYIVGACLLMACAGRQQPQQTDSVAVMPTEDSALQTTGANPPAVSTEEQEFRTFFTSLRELSDGTHDTLLRSMVYFPLPLDTVKKTLAKKDYRKLFSAKMQQKLHAVTDENITRVEENLPGEYNERLRRMTDSGTAMYSVKMDDTTLIFGKVSGQYKMIALKR</sequence>
<dbReference type="RefSeq" id="WP_120516288.1">
    <property type="nucleotide sequence ID" value="NZ_QXZY01000005.1"/>
</dbReference>
<reference evidence="2" key="1">
    <citation type="submission" date="2018-11" db="EMBL/GenBank/DDBJ databases">
        <title>Chitinophaga lutea sp.nov., isolate from arsenic contaminated soil.</title>
        <authorList>
            <person name="Zong Y."/>
        </authorList>
    </citation>
    <scope>NUCLEOTIDE SEQUENCE [LARGE SCALE GENOMIC DNA]</scope>
    <source>
        <strain evidence="2">YLT18</strain>
    </source>
</reference>
<comment type="caution">
    <text evidence="1">The sequence shown here is derived from an EMBL/GenBank/DDBJ whole genome shotgun (WGS) entry which is preliminary data.</text>
</comment>
<evidence type="ECO:0000313" key="2">
    <source>
        <dbReference type="Proteomes" id="UP000279089"/>
    </source>
</evidence>
<protein>
    <submittedName>
        <fullName evidence="1">Uncharacterized protein</fullName>
    </submittedName>
</protein>
<organism evidence="1 2">
    <name type="scientific">Chitinophaga barathri</name>
    <dbReference type="NCBI Taxonomy" id="1647451"/>
    <lineage>
        <taxon>Bacteria</taxon>
        <taxon>Pseudomonadati</taxon>
        <taxon>Bacteroidota</taxon>
        <taxon>Chitinophagia</taxon>
        <taxon>Chitinophagales</taxon>
        <taxon>Chitinophagaceae</taxon>
        <taxon>Chitinophaga</taxon>
    </lineage>
</organism>
<gene>
    <name evidence="1" type="ORF">EG028_08825</name>
</gene>
<name>A0A3N4MC14_9BACT</name>
<dbReference type="PROSITE" id="PS51257">
    <property type="entry name" value="PROKAR_LIPOPROTEIN"/>
    <property type="match status" value="1"/>
</dbReference>